<organism evidence="1 2">
    <name type="scientific">Ramalina farinacea</name>
    <dbReference type="NCBI Taxonomy" id="258253"/>
    <lineage>
        <taxon>Eukaryota</taxon>
        <taxon>Fungi</taxon>
        <taxon>Dikarya</taxon>
        <taxon>Ascomycota</taxon>
        <taxon>Pezizomycotina</taxon>
        <taxon>Lecanoromycetes</taxon>
        <taxon>OSLEUM clade</taxon>
        <taxon>Lecanoromycetidae</taxon>
        <taxon>Lecanorales</taxon>
        <taxon>Lecanorineae</taxon>
        <taxon>Ramalinaceae</taxon>
        <taxon>Ramalina</taxon>
    </lineage>
</organism>
<reference evidence="1" key="1">
    <citation type="journal article" date="2023" name="Genome Biol. Evol.">
        <title>First Whole Genome Sequence and Flow Cytometry Genome Size Data for the Lichen-Forming Fungus Ramalina farinacea (Ascomycota).</title>
        <authorList>
            <person name="Llewellyn T."/>
            <person name="Mian S."/>
            <person name="Hill R."/>
            <person name="Leitch I.J."/>
            <person name="Gaya E."/>
        </authorList>
    </citation>
    <scope>NUCLEOTIDE SEQUENCE</scope>
    <source>
        <strain evidence="1">LIQ254RAFAR</strain>
    </source>
</reference>
<name>A0AA43QVZ0_9LECA</name>
<dbReference type="Proteomes" id="UP001161017">
    <property type="component" value="Unassembled WGS sequence"/>
</dbReference>
<evidence type="ECO:0000313" key="2">
    <source>
        <dbReference type="Proteomes" id="UP001161017"/>
    </source>
</evidence>
<sequence length="274" mass="29142">MLDVKQADPVHCLAFFIVPVDQAAVAAAVKPYNLLPLPTADTSLFPNGFPQGKFPVLVASTFQSDIRMGDLQLPKQLLGGSLQVPYVDRLGDGKTPFLFNIKQFVGGYNGADISASVPALVGTLGGTTLFVAQFVPSIAPYELISSSDPEFITQIKQIVVPNPVSGPGVTLEVADADFFTSTTPQFPAHTYHEFISQPLILTNTLCQRNPIFFNFTFTDEVFRQGSVTLVEPGAGAFQGVYQGVQGYSASGNQLGYNAESCQSAAAEVDPVAVA</sequence>
<proteinExistence type="predicted"/>
<dbReference type="AlphaFoldDB" id="A0AA43QVZ0"/>
<dbReference type="EMBL" id="JAPUFD010000029">
    <property type="protein sequence ID" value="MDI1493570.1"/>
    <property type="molecule type" value="Genomic_DNA"/>
</dbReference>
<gene>
    <name evidence="1" type="ORF">OHK93_005361</name>
</gene>
<comment type="caution">
    <text evidence="1">The sequence shown here is derived from an EMBL/GenBank/DDBJ whole genome shotgun (WGS) entry which is preliminary data.</text>
</comment>
<accession>A0AA43QVZ0</accession>
<protein>
    <submittedName>
        <fullName evidence="1">Uncharacterized protein</fullName>
    </submittedName>
</protein>
<evidence type="ECO:0000313" key="1">
    <source>
        <dbReference type="EMBL" id="MDI1493570.1"/>
    </source>
</evidence>
<keyword evidence="2" id="KW-1185">Reference proteome</keyword>